<accession>A0A0D2MZU6</accession>
<dbReference type="RefSeq" id="XP_013904841.1">
    <property type="nucleotide sequence ID" value="XM_014049387.1"/>
</dbReference>
<evidence type="ECO:0000313" key="2">
    <source>
        <dbReference type="Proteomes" id="UP000054498"/>
    </source>
</evidence>
<name>A0A0D2MZU6_9CHLO</name>
<reference evidence="1 2" key="1">
    <citation type="journal article" date="2013" name="BMC Genomics">
        <title>Reconstruction of the lipid metabolism for the microalga Monoraphidium neglectum from its genome sequence reveals characteristics suitable for biofuel production.</title>
        <authorList>
            <person name="Bogen C."/>
            <person name="Al-Dilaimi A."/>
            <person name="Albersmeier A."/>
            <person name="Wichmann J."/>
            <person name="Grundmann M."/>
            <person name="Rupp O."/>
            <person name="Lauersen K.J."/>
            <person name="Blifernez-Klassen O."/>
            <person name="Kalinowski J."/>
            <person name="Goesmann A."/>
            <person name="Mussgnug J.H."/>
            <person name="Kruse O."/>
        </authorList>
    </citation>
    <scope>NUCLEOTIDE SEQUENCE [LARGE SCALE GENOMIC DNA]</scope>
    <source>
        <strain evidence="1 2">SAG 48.87</strain>
    </source>
</reference>
<dbReference type="KEGG" id="mng:MNEG_2130"/>
<keyword evidence="2" id="KW-1185">Reference proteome</keyword>
<protein>
    <submittedName>
        <fullName evidence="1">Uncharacterized protein</fullName>
    </submittedName>
</protein>
<dbReference type="GeneID" id="25735008"/>
<dbReference type="AlphaFoldDB" id="A0A0D2MZU6"/>
<dbReference type="OrthoDB" id="10466262at2759"/>
<gene>
    <name evidence="1" type="ORF">MNEG_2130</name>
</gene>
<proteinExistence type="predicted"/>
<dbReference type="EMBL" id="KK100451">
    <property type="protein sequence ID" value="KIZ05822.1"/>
    <property type="molecule type" value="Genomic_DNA"/>
</dbReference>
<sequence>MSWKQAWRDMCLRRSVTWPDEHWSGPQNIDALVADCNTHAGLNQISFQPDQDQSERPNLTLHPRTSSIMFRIVWRNPDPASREAFCLTDRGGEAARFEECREGRFSLPYPRDDEPPYEVFTDPAQLWTIPRPFAGVETSG</sequence>
<evidence type="ECO:0000313" key="1">
    <source>
        <dbReference type="EMBL" id="KIZ05822.1"/>
    </source>
</evidence>
<organism evidence="1 2">
    <name type="scientific">Monoraphidium neglectum</name>
    <dbReference type="NCBI Taxonomy" id="145388"/>
    <lineage>
        <taxon>Eukaryota</taxon>
        <taxon>Viridiplantae</taxon>
        <taxon>Chlorophyta</taxon>
        <taxon>core chlorophytes</taxon>
        <taxon>Chlorophyceae</taxon>
        <taxon>CS clade</taxon>
        <taxon>Sphaeropleales</taxon>
        <taxon>Selenastraceae</taxon>
        <taxon>Monoraphidium</taxon>
    </lineage>
</organism>
<dbReference type="Proteomes" id="UP000054498">
    <property type="component" value="Unassembled WGS sequence"/>
</dbReference>